<keyword evidence="8 10" id="KW-0460">Magnesium</keyword>
<evidence type="ECO:0000313" key="15">
    <source>
        <dbReference type="Proteomes" id="UP000448292"/>
    </source>
</evidence>
<feature type="binding site" evidence="10">
    <location>
        <begin position="13"/>
        <end position="18"/>
    </location>
    <ligand>
        <name>substrate</name>
    </ligand>
</feature>
<dbReference type="SUPFAM" id="SSF52540">
    <property type="entry name" value="P-loop containing nucleoside triphosphate hydrolases"/>
    <property type="match status" value="2"/>
</dbReference>
<dbReference type="InterPro" id="IPR039657">
    <property type="entry name" value="Dimethylallyltransferase"/>
</dbReference>
<reference evidence="14 15" key="1">
    <citation type="submission" date="2018-06" db="EMBL/GenBank/DDBJ databases">
        <title>Complete genome of Desulfovibrio indonesiensis P37SLT.</title>
        <authorList>
            <person name="Crispim J.S."/>
            <person name="Vidigal P.M.P."/>
            <person name="Silva L.C.F."/>
            <person name="Laguardia C.N."/>
            <person name="Araujo L.C."/>
            <person name="Dias R.S."/>
            <person name="Sousa M.P."/>
            <person name="Paula S.O."/>
            <person name="Silva C."/>
        </authorList>
    </citation>
    <scope>NUCLEOTIDE SEQUENCE [LARGE SCALE GENOMIC DNA]</scope>
    <source>
        <strain evidence="14 15">P37SLT</strain>
    </source>
</reference>
<evidence type="ECO:0000256" key="4">
    <source>
        <dbReference type="ARBA" id="ARBA00022679"/>
    </source>
</evidence>
<feature type="region of interest" description="Interaction with substrate tRNA" evidence="10">
    <location>
        <begin position="160"/>
        <end position="164"/>
    </location>
</feature>
<evidence type="ECO:0000256" key="5">
    <source>
        <dbReference type="ARBA" id="ARBA00022694"/>
    </source>
</evidence>
<dbReference type="InterPro" id="IPR027417">
    <property type="entry name" value="P-loop_NTPase"/>
</dbReference>
<evidence type="ECO:0000313" key="14">
    <source>
        <dbReference type="EMBL" id="TVM20030.1"/>
    </source>
</evidence>
<protein>
    <recommendedName>
        <fullName evidence="10">tRNA dimethylallyltransferase</fullName>
        <ecNumber evidence="10">2.5.1.75</ecNumber>
    </recommendedName>
    <alternativeName>
        <fullName evidence="10">Dimethylallyl diphosphate:tRNA dimethylallyltransferase</fullName>
        <shortName evidence="10">DMAPP:tRNA dimethylallyltransferase</shortName>
        <shortName evidence="10">DMATase</shortName>
    </alternativeName>
    <alternativeName>
        <fullName evidence="10">Isopentenyl-diphosphate:tRNA isopentenyltransferase</fullName>
        <shortName evidence="10">IPP transferase</shortName>
        <shortName evidence="10">IPPT</shortName>
        <shortName evidence="10">IPTase</shortName>
    </alternativeName>
</protein>
<evidence type="ECO:0000256" key="3">
    <source>
        <dbReference type="ARBA" id="ARBA00005842"/>
    </source>
</evidence>
<evidence type="ECO:0000256" key="8">
    <source>
        <dbReference type="ARBA" id="ARBA00022842"/>
    </source>
</evidence>
<keyword evidence="5 10" id="KW-0819">tRNA processing</keyword>
<evidence type="ECO:0000256" key="9">
    <source>
        <dbReference type="ARBA" id="ARBA00049563"/>
    </source>
</evidence>
<dbReference type="PANTHER" id="PTHR11088:SF60">
    <property type="entry name" value="TRNA DIMETHYLALLYLTRANSFERASE"/>
    <property type="match status" value="1"/>
</dbReference>
<evidence type="ECO:0000256" key="1">
    <source>
        <dbReference type="ARBA" id="ARBA00001946"/>
    </source>
</evidence>
<dbReference type="HAMAP" id="MF_00185">
    <property type="entry name" value="IPP_trans"/>
    <property type="match status" value="1"/>
</dbReference>
<keyword evidence="4 10" id="KW-0808">Transferase</keyword>
<comment type="caution">
    <text evidence="10">Lacks conserved residue(s) required for the propagation of feature annotation.</text>
</comment>
<dbReference type="GO" id="GO:0052381">
    <property type="term" value="F:tRNA dimethylallyltransferase activity"/>
    <property type="evidence" value="ECO:0007669"/>
    <property type="project" value="UniProtKB-UniRule"/>
</dbReference>
<keyword evidence="6 10" id="KW-0547">Nucleotide-binding</keyword>
<evidence type="ECO:0000256" key="12">
    <source>
        <dbReference type="RuleBase" id="RU003784"/>
    </source>
</evidence>
<sequence>MNPMPVICLLGVTGAGKTAASLALAEALPGSVVNLDSRQVYRDFPVITAQPSPEEQAVAPHYLYGFLPCTERISAGVFAGKAHESCAGIREAGRFPLLVGGAGLYLLAFLEGLAPIPPVDEAVREELETLLDRKGLPALRQRLETVDPEYAAAIHPNDTQRTLRALEVYDSTGKSLTWWHAQPTSAPPVRSLKLFLEVEQEALHRRLDERITAMLEAGAEDEARRALDTCPDPEAPGWSGIGCAELHGYLTGKYGMQDARALWLRNTKAYAKRQMTWFRKEAGMVPVPAADTETIVEHATRFLEAC</sequence>
<dbReference type="EC" id="2.5.1.75" evidence="10"/>
<dbReference type="Gene3D" id="3.40.50.300">
    <property type="entry name" value="P-loop containing nucleotide triphosphate hydrolases"/>
    <property type="match status" value="1"/>
</dbReference>
<dbReference type="GO" id="GO:0006400">
    <property type="term" value="P:tRNA modification"/>
    <property type="evidence" value="ECO:0007669"/>
    <property type="project" value="TreeGrafter"/>
</dbReference>
<name>A0A7M3MK19_9BACT</name>
<evidence type="ECO:0000256" key="10">
    <source>
        <dbReference type="HAMAP-Rule" id="MF_00185"/>
    </source>
</evidence>
<comment type="subunit">
    <text evidence="10">Monomer.</text>
</comment>
<organism evidence="14 15">
    <name type="scientific">Oceanidesulfovibrio indonesiensis</name>
    <dbReference type="NCBI Taxonomy" id="54767"/>
    <lineage>
        <taxon>Bacteria</taxon>
        <taxon>Pseudomonadati</taxon>
        <taxon>Thermodesulfobacteriota</taxon>
        <taxon>Desulfovibrionia</taxon>
        <taxon>Desulfovibrionales</taxon>
        <taxon>Desulfovibrionaceae</taxon>
        <taxon>Oceanidesulfovibrio</taxon>
    </lineage>
</organism>
<keyword evidence="7 10" id="KW-0067">ATP-binding</keyword>
<comment type="function">
    <text evidence="2 10 12">Catalyzes the transfer of a dimethylallyl group onto the adenine at position 37 in tRNAs that read codons beginning with uridine, leading to the formation of N6-(dimethylallyl)adenosine (i(6)A).</text>
</comment>
<proteinExistence type="inferred from homology"/>
<dbReference type="NCBIfam" id="TIGR00174">
    <property type="entry name" value="miaA"/>
    <property type="match status" value="1"/>
</dbReference>
<comment type="caution">
    <text evidence="14">The sequence shown here is derived from an EMBL/GenBank/DDBJ whole genome shotgun (WGS) entry which is preliminary data.</text>
</comment>
<dbReference type="Proteomes" id="UP000448292">
    <property type="component" value="Unassembled WGS sequence"/>
</dbReference>
<dbReference type="AlphaFoldDB" id="A0A7M3MK19"/>
<dbReference type="Pfam" id="PF01715">
    <property type="entry name" value="IPPT"/>
    <property type="match status" value="1"/>
</dbReference>
<evidence type="ECO:0000256" key="7">
    <source>
        <dbReference type="ARBA" id="ARBA00022840"/>
    </source>
</evidence>
<keyword evidence="15" id="KW-1185">Reference proteome</keyword>
<comment type="cofactor">
    <cofactor evidence="1 10">
        <name>Mg(2+)</name>
        <dbReference type="ChEBI" id="CHEBI:18420"/>
    </cofactor>
</comment>
<dbReference type="InterPro" id="IPR018022">
    <property type="entry name" value="IPT"/>
</dbReference>
<comment type="similarity">
    <text evidence="3 10 13">Belongs to the IPP transferase family.</text>
</comment>
<accession>A0A7M3MK19</accession>
<feature type="site" description="Interaction with substrate tRNA" evidence="10">
    <location>
        <position position="124"/>
    </location>
</feature>
<dbReference type="PANTHER" id="PTHR11088">
    <property type="entry name" value="TRNA DIMETHYLALLYLTRANSFERASE"/>
    <property type="match status" value="1"/>
</dbReference>
<dbReference type="EMBL" id="QMIE01000001">
    <property type="protein sequence ID" value="TVM20030.1"/>
    <property type="molecule type" value="Genomic_DNA"/>
</dbReference>
<evidence type="ECO:0000256" key="6">
    <source>
        <dbReference type="ARBA" id="ARBA00022741"/>
    </source>
</evidence>
<dbReference type="GO" id="GO:0005524">
    <property type="term" value="F:ATP binding"/>
    <property type="evidence" value="ECO:0007669"/>
    <property type="project" value="UniProtKB-UniRule"/>
</dbReference>
<feature type="region of interest" description="Interaction with substrate tRNA" evidence="10">
    <location>
        <begin position="36"/>
        <end position="39"/>
    </location>
</feature>
<comment type="catalytic activity">
    <reaction evidence="9 10 11">
        <text>adenosine(37) in tRNA + dimethylallyl diphosphate = N(6)-dimethylallyladenosine(37) in tRNA + diphosphate</text>
        <dbReference type="Rhea" id="RHEA:26482"/>
        <dbReference type="Rhea" id="RHEA-COMP:10162"/>
        <dbReference type="Rhea" id="RHEA-COMP:10375"/>
        <dbReference type="ChEBI" id="CHEBI:33019"/>
        <dbReference type="ChEBI" id="CHEBI:57623"/>
        <dbReference type="ChEBI" id="CHEBI:74411"/>
        <dbReference type="ChEBI" id="CHEBI:74415"/>
        <dbReference type="EC" id="2.5.1.75"/>
    </reaction>
</comment>
<feature type="binding site" evidence="10">
    <location>
        <begin position="11"/>
        <end position="18"/>
    </location>
    <ligand>
        <name>ATP</name>
        <dbReference type="ChEBI" id="CHEBI:30616"/>
    </ligand>
</feature>
<evidence type="ECO:0000256" key="13">
    <source>
        <dbReference type="RuleBase" id="RU003785"/>
    </source>
</evidence>
<dbReference type="Gene3D" id="1.10.20.140">
    <property type="match status" value="1"/>
</dbReference>
<dbReference type="RefSeq" id="WP_144301492.1">
    <property type="nucleotide sequence ID" value="NZ_QMIE01000001.1"/>
</dbReference>
<evidence type="ECO:0000256" key="2">
    <source>
        <dbReference type="ARBA" id="ARBA00003213"/>
    </source>
</evidence>
<gene>
    <name evidence="10" type="primary">miaA</name>
    <name evidence="14" type="ORF">DPQ33_02035</name>
</gene>
<dbReference type="FunFam" id="1.10.20.140:FF:000001">
    <property type="entry name" value="tRNA dimethylallyltransferase"/>
    <property type="match status" value="1"/>
</dbReference>
<evidence type="ECO:0000256" key="11">
    <source>
        <dbReference type="RuleBase" id="RU003783"/>
    </source>
</evidence>
<dbReference type="OrthoDB" id="9776390at2"/>